<feature type="transmembrane region" description="Helical" evidence="1">
    <location>
        <begin position="147"/>
        <end position="166"/>
    </location>
</feature>
<accession>A0AB36FN02</accession>
<evidence type="ECO:0000313" key="3">
    <source>
        <dbReference type="Proteomes" id="UP000095392"/>
    </source>
</evidence>
<evidence type="ECO:0000313" key="2">
    <source>
        <dbReference type="EMBL" id="OES24827.1"/>
    </source>
</evidence>
<keyword evidence="1" id="KW-0812">Transmembrane</keyword>
<sequence>MVYCGLVAIGIIVLTRFLYHYNIDFLVGHQLSAEYLKGTHYTWYLHHTDDGERHVYVYLNARSDDGVLRYAEMARVNEPVVAEVIFTINNKEDIANMWETIERYAQALQNGRYPSDEVRFIAKNDFDVHNPGVADILTSHGIFGINAYSFVFPFISILYIAMSALTKGGLGGTLKQNALSVVLMTAIACGLPILGENALISTKFDLLHTRHVVQYIESPTQY</sequence>
<feature type="transmembrane region" description="Helical" evidence="1">
    <location>
        <begin position="178"/>
        <end position="200"/>
    </location>
</feature>
<protein>
    <submittedName>
        <fullName evidence="2">Uncharacterized protein</fullName>
    </submittedName>
</protein>
<dbReference type="EMBL" id="MIPY01000058">
    <property type="protein sequence ID" value="OES24827.1"/>
    <property type="molecule type" value="Genomic_DNA"/>
</dbReference>
<dbReference type="Proteomes" id="UP000095392">
    <property type="component" value="Unassembled WGS sequence"/>
</dbReference>
<comment type="caution">
    <text evidence="2">The sequence shown here is derived from an EMBL/GenBank/DDBJ whole genome shotgun (WGS) entry which is preliminary data.</text>
</comment>
<proteinExistence type="predicted"/>
<evidence type="ECO:0000256" key="1">
    <source>
        <dbReference type="SAM" id="Phobius"/>
    </source>
</evidence>
<keyword evidence="1" id="KW-1133">Transmembrane helix</keyword>
<keyword evidence="3" id="KW-1185">Reference proteome</keyword>
<dbReference type="AlphaFoldDB" id="A0AB36FN02"/>
<reference evidence="2 3" key="1">
    <citation type="submission" date="2016-09" db="EMBL/GenBank/DDBJ databases">
        <title>Draft Genome Sequence of four Alteromonas macleodii strains isolated from copper coupons and grown long-term at elevated copper levels.</title>
        <authorList>
            <person name="Cusick K."/>
            <person name="Dale J."/>
            <person name="Little B."/>
            <person name="Biffinger J."/>
        </authorList>
    </citation>
    <scope>NUCLEOTIDE SEQUENCE [LARGE SCALE GENOMIC DNA]</scope>
    <source>
        <strain evidence="2 3">KCP01</strain>
    </source>
</reference>
<keyword evidence="1" id="KW-0472">Membrane</keyword>
<gene>
    <name evidence="2" type="ORF">BFV95_4586</name>
</gene>
<name>A0AB36FN02_ALTMA</name>
<organism evidence="2 3">
    <name type="scientific">Alteromonas macleodii</name>
    <name type="common">Pseudoalteromonas macleodii</name>
    <dbReference type="NCBI Taxonomy" id="28108"/>
    <lineage>
        <taxon>Bacteria</taxon>
        <taxon>Pseudomonadati</taxon>
        <taxon>Pseudomonadota</taxon>
        <taxon>Gammaproteobacteria</taxon>
        <taxon>Alteromonadales</taxon>
        <taxon>Alteromonadaceae</taxon>
        <taxon>Alteromonas/Salinimonas group</taxon>
        <taxon>Alteromonas</taxon>
    </lineage>
</organism>